<accession>A0A9Q8QPH6</accession>
<proteinExistence type="predicted"/>
<dbReference type="EMBL" id="CP086362">
    <property type="protein sequence ID" value="UNI23393.1"/>
    <property type="molecule type" value="Genomic_DNA"/>
</dbReference>
<dbReference type="AlphaFoldDB" id="A0A9Q8QPH6"/>
<organism evidence="2 3">
    <name type="scientific">Purpureocillium takamizusanense</name>
    <dbReference type="NCBI Taxonomy" id="2060973"/>
    <lineage>
        <taxon>Eukaryota</taxon>
        <taxon>Fungi</taxon>
        <taxon>Dikarya</taxon>
        <taxon>Ascomycota</taxon>
        <taxon>Pezizomycotina</taxon>
        <taxon>Sordariomycetes</taxon>
        <taxon>Hypocreomycetidae</taxon>
        <taxon>Hypocreales</taxon>
        <taxon>Ophiocordycipitaceae</taxon>
        <taxon>Purpureocillium</taxon>
    </lineage>
</organism>
<feature type="region of interest" description="Disordered" evidence="1">
    <location>
        <begin position="1"/>
        <end position="78"/>
    </location>
</feature>
<name>A0A9Q8QPH6_9HYPO</name>
<gene>
    <name evidence="2" type="ORF">JDV02_009215</name>
</gene>
<dbReference type="OrthoDB" id="3513895at2759"/>
<keyword evidence="3" id="KW-1185">Reference proteome</keyword>
<evidence type="ECO:0000313" key="2">
    <source>
        <dbReference type="EMBL" id="UNI23393.1"/>
    </source>
</evidence>
<dbReference type="GeneID" id="72071160"/>
<evidence type="ECO:0000313" key="3">
    <source>
        <dbReference type="Proteomes" id="UP000829364"/>
    </source>
</evidence>
<dbReference type="KEGG" id="ptkz:JDV02_009215"/>
<dbReference type="Proteomes" id="UP000829364">
    <property type="component" value="Chromosome 9"/>
</dbReference>
<sequence>MAGSAQPHHPEDDQAPSATKLVLKRAPPPTSHTESSAPAKSEVRFVLPGTRPEPETVRINTSDTSQPFLDPTVLQQWR</sequence>
<reference evidence="2" key="1">
    <citation type="submission" date="2021-11" db="EMBL/GenBank/DDBJ databases">
        <title>Purpureocillium_takamizusanense_genome.</title>
        <authorList>
            <person name="Nguyen N.-H."/>
        </authorList>
    </citation>
    <scope>NUCLEOTIDE SEQUENCE</scope>
    <source>
        <strain evidence="2">PT3</strain>
    </source>
</reference>
<evidence type="ECO:0000256" key="1">
    <source>
        <dbReference type="SAM" id="MobiDB-lite"/>
    </source>
</evidence>
<protein>
    <submittedName>
        <fullName evidence="2">Uncharacterized protein</fullName>
    </submittedName>
</protein>
<feature type="compositionally biased region" description="Polar residues" evidence="1">
    <location>
        <begin position="58"/>
        <end position="78"/>
    </location>
</feature>
<dbReference type="RefSeq" id="XP_047846874.1">
    <property type="nucleotide sequence ID" value="XM_047990864.1"/>
</dbReference>